<comment type="caution">
    <text evidence="1">The sequence shown here is derived from an EMBL/GenBank/DDBJ whole genome shotgun (WGS) entry which is preliminary data.</text>
</comment>
<dbReference type="AlphaFoldDB" id="A0AAE4C813"/>
<dbReference type="Proteomes" id="UP001247307">
    <property type="component" value="Unassembled WGS sequence"/>
</dbReference>
<accession>A0AAE4C813</accession>
<organism evidence="1 2">
    <name type="scientific">Falsarthrobacter nasiphocae</name>
    <dbReference type="NCBI Taxonomy" id="189863"/>
    <lineage>
        <taxon>Bacteria</taxon>
        <taxon>Bacillati</taxon>
        <taxon>Actinomycetota</taxon>
        <taxon>Actinomycetes</taxon>
        <taxon>Micrococcales</taxon>
        <taxon>Micrococcaceae</taxon>
        <taxon>Falsarthrobacter</taxon>
    </lineage>
</organism>
<sequence>MTPREHHKPVVLPPAHFSAQIGGADPAQLEEAAHATARIVLARGRANTDPELTARLVSITDTEGIEAIAGLWAGAGPDTLPGALWRLYALRDAIRRQPTRMALLFREGADSHRLSTVLAGVAQPPGAEEVKAMADEILEGVFTGEFDIALRRAAAFARTVALGQALDADRADRASERAGAALTTGSARLIRTAEELEEAADLWRAGELH</sequence>
<protein>
    <recommendedName>
        <fullName evidence="3">Histone acetyltransferase</fullName>
    </recommendedName>
</protein>
<evidence type="ECO:0000313" key="1">
    <source>
        <dbReference type="EMBL" id="MDR6891940.1"/>
    </source>
</evidence>
<dbReference type="EMBL" id="JAVDUI010000001">
    <property type="protein sequence ID" value="MDR6891940.1"/>
    <property type="molecule type" value="Genomic_DNA"/>
</dbReference>
<keyword evidence="2" id="KW-1185">Reference proteome</keyword>
<proteinExistence type="predicted"/>
<evidence type="ECO:0008006" key="3">
    <source>
        <dbReference type="Google" id="ProtNLM"/>
    </source>
</evidence>
<gene>
    <name evidence="1" type="ORF">J2S35_000880</name>
</gene>
<evidence type="ECO:0000313" key="2">
    <source>
        <dbReference type="Proteomes" id="UP001247307"/>
    </source>
</evidence>
<dbReference type="RefSeq" id="WP_309850277.1">
    <property type="nucleotide sequence ID" value="NZ_BAAAIU010000023.1"/>
</dbReference>
<reference evidence="1" key="1">
    <citation type="submission" date="2023-07" db="EMBL/GenBank/DDBJ databases">
        <title>Sequencing the genomes of 1000 actinobacteria strains.</title>
        <authorList>
            <person name="Klenk H.-P."/>
        </authorList>
    </citation>
    <scope>NUCLEOTIDE SEQUENCE</scope>
    <source>
        <strain evidence="1">DSM 13988</strain>
    </source>
</reference>
<name>A0AAE4C813_9MICC</name>